<keyword evidence="1" id="KW-0175">Coiled coil</keyword>
<reference evidence="2 3" key="1">
    <citation type="submission" date="2020-07" db="EMBL/GenBank/DDBJ databases">
        <title>Taxonomic proposal: Crassvirales, a new order of highly abundant and diverse bacterial viruses.</title>
        <authorList>
            <person name="Shkoporov A.N."/>
            <person name="Stockdale S.R."/>
            <person name="Guerin E."/>
            <person name="Ross R.P."/>
            <person name="Hill C."/>
        </authorList>
    </citation>
    <scope>NUCLEOTIDE SEQUENCE [LARGE SCALE GENOMIC DNA]</scope>
</reference>
<feature type="coiled-coil region" evidence="1">
    <location>
        <begin position="11"/>
        <end position="45"/>
    </location>
</feature>
<keyword evidence="3" id="KW-1185">Reference proteome</keyword>
<sequence length="98" mass="11359">MEENVKDTAVKENAKMSYEQLENVAHQLSEQVRQLYAKLQESNLENMFKRLDYLFKVIENAHAFNAEFISKCTSEIESLMTLPDPEDEPKEDSGQSEN</sequence>
<evidence type="ECO:0000313" key="2">
    <source>
        <dbReference type="EMBL" id="QOR59642.1"/>
    </source>
</evidence>
<dbReference type="GeneID" id="65130252"/>
<dbReference type="Proteomes" id="UP000594055">
    <property type="component" value="Segment"/>
</dbReference>
<accession>A0A7M1S0G1</accession>
<organism evidence="2 3">
    <name type="scientific">uncultured phage cr128_1</name>
    <dbReference type="NCBI Taxonomy" id="2772076"/>
    <lineage>
        <taxon>Viruses</taxon>
        <taxon>Duplodnaviria</taxon>
        <taxon>Heunggongvirae</taxon>
        <taxon>Uroviricota</taxon>
        <taxon>Caudoviricetes</taxon>
        <taxon>Crassvirales</taxon>
        <taxon>Steigviridae</taxon>
        <taxon>Asinivirinae</taxon>
        <taxon>Mahlunavirus</taxon>
        <taxon>Mahlunavirus rarus</taxon>
    </lineage>
</organism>
<name>A0A7M1S0G1_9CAUD</name>
<evidence type="ECO:0000256" key="1">
    <source>
        <dbReference type="SAM" id="Coils"/>
    </source>
</evidence>
<evidence type="ECO:0000313" key="3">
    <source>
        <dbReference type="Proteomes" id="UP000594055"/>
    </source>
</evidence>
<dbReference type="RefSeq" id="YP_010111800.1">
    <property type="nucleotide sequence ID" value="NC_055885.1"/>
</dbReference>
<protein>
    <submittedName>
        <fullName evidence="2">Uncharacterized protein</fullName>
    </submittedName>
</protein>
<dbReference type="EMBL" id="MT774392">
    <property type="protein sequence ID" value="QOR59642.1"/>
    <property type="molecule type" value="Genomic_DNA"/>
</dbReference>
<proteinExistence type="predicted"/>
<dbReference type="KEGG" id="vg:65130252"/>